<organism evidence="4 5">
    <name type="scientific">Pedobacter caeni</name>
    <dbReference type="NCBI Taxonomy" id="288992"/>
    <lineage>
        <taxon>Bacteria</taxon>
        <taxon>Pseudomonadati</taxon>
        <taxon>Bacteroidota</taxon>
        <taxon>Sphingobacteriia</taxon>
        <taxon>Sphingobacteriales</taxon>
        <taxon>Sphingobacteriaceae</taxon>
        <taxon>Pedobacter</taxon>
    </lineage>
</organism>
<dbReference type="PANTHER" id="PTHR30273:SF2">
    <property type="entry name" value="PROTEIN FECR"/>
    <property type="match status" value="1"/>
</dbReference>
<keyword evidence="5" id="KW-1185">Reference proteome</keyword>
<proteinExistence type="predicted"/>
<dbReference type="STRING" id="288992.SAMN04488522_104169"/>
<dbReference type="PANTHER" id="PTHR30273">
    <property type="entry name" value="PERIPLASMIC SIGNAL SENSOR AND SIGMA FACTOR ACTIVATOR FECR-RELATED"/>
    <property type="match status" value="1"/>
</dbReference>
<dbReference type="PIRSF" id="PIRSF018266">
    <property type="entry name" value="FecR"/>
    <property type="match status" value="1"/>
</dbReference>
<dbReference type="InterPro" id="IPR032508">
    <property type="entry name" value="FecR_C"/>
</dbReference>
<dbReference type="EMBL" id="FQUQ01000004">
    <property type="protein sequence ID" value="SHG01749.1"/>
    <property type="molecule type" value="Genomic_DNA"/>
</dbReference>
<dbReference type="AlphaFoldDB" id="A0A1M5GDI6"/>
<sequence>MKKKVFNNDLERIDAAWEKLEPMLGEDQPATIKLKPWFNRKLAAAAILILATTIGLWFMTQQNGELQYVTKYGETARIVLPDSSVVFLNGNSKLSYQKNWSGKGDREVKVDGEAYFSVKHTHSNQKFFVRMADSLSVEVLGTEFNISKRNNETRVVLNSGKIDFHMDRMKDEKSGVIQMKPGDLVEYQSKAQAYTKRKVDPAVYSSWKSSRLVFEKTTLKEVLKTLKDTYGLHIEVQDPSLLNKSVSGSAPTKNIDILIKGLSEIFNINFIKKGDTLIVTTTTATIN</sequence>
<dbReference type="InterPro" id="IPR006860">
    <property type="entry name" value="FecR"/>
</dbReference>
<dbReference type="Proteomes" id="UP000184287">
    <property type="component" value="Unassembled WGS sequence"/>
</dbReference>
<dbReference type="Gene3D" id="2.60.120.1440">
    <property type="match status" value="1"/>
</dbReference>
<protein>
    <submittedName>
        <fullName evidence="4">FecR family protein</fullName>
    </submittedName>
</protein>
<evidence type="ECO:0000313" key="5">
    <source>
        <dbReference type="Proteomes" id="UP000184287"/>
    </source>
</evidence>
<keyword evidence="1" id="KW-0812">Transmembrane</keyword>
<evidence type="ECO:0000259" key="3">
    <source>
        <dbReference type="Pfam" id="PF16344"/>
    </source>
</evidence>
<accession>A0A1M5GDI6</accession>
<feature type="transmembrane region" description="Helical" evidence="1">
    <location>
        <begin position="42"/>
        <end position="60"/>
    </location>
</feature>
<dbReference type="GO" id="GO:0016989">
    <property type="term" value="F:sigma factor antagonist activity"/>
    <property type="evidence" value="ECO:0007669"/>
    <property type="project" value="TreeGrafter"/>
</dbReference>
<evidence type="ECO:0000259" key="2">
    <source>
        <dbReference type="Pfam" id="PF04773"/>
    </source>
</evidence>
<evidence type="ECO:0000313" key="4">
    <source>
        <dbReference type="EMBL" id="SHG01749.1"/>
    </source>
</evidence>
<dbReference type="RefSeq" id="WP_073232900.1">
    <property type="nucleotide sequence ID" value="NZ_FQUQ01000004.1"/>
</dbReference>
<dbReference type="InterPro" id="IPR012373">
    <property type="entry name" value="Ferrdict_sens_TM"/>
</dbReference>
<dbReference type="Pfam" id="PF04773">
    <property type="entry name" value="FecR"/>
    <property type="match status" value="1"/>
</dbReference>
<keyword evidence="1" id="KW-1133">Transmembrane helix</keyword>
<gene>
    <name evidence="4" type="ORF">SAMN04488522_104169</name>
</gene>
<feature type="domain" description="Protein FecR C-terminal" evidence="3">
    <location>
        <begin position="211"/>
        <end position="279"/>
    </location>
</feature>
<evidence type="ECO:0000256" key="1">
    <source>
        <dbReference type="SAM" id="Phobius"/>
    </source>
</evidence>
<dbReference type="Gene3D" id="3.55.50.30">
    <property type="match status" value="1"/>
</dbReference>
<reference evidence="5" key="1">
    <citation type="submission" date="2016-11" db="EMBL/GenBank/DDBJ databases">
        <authorList>
            <person name="Varghese N."/>
            <person name="Submissions S."/>
        </authorList>
    </citation>
    <scope>NUCLEOTIDE SEQUENCE [LARGE SCALE GENOMIC DNA]</scope>
    <source>
        <strain evidence="5">DSM 16990</strain>
    </source>
</reference>
<name>A0A1M5GDI6_9SPHI</name>
<keyword evidence="1" id="KW-0472">Membrane</keyword>
<feature type="domain" description="FecR protein" evidence="2">
    <location>
        <begin position="68"/>
        <end position="162"/>
    </location>
</feature>
<dbReference type="Pfam" id="PF16344">
    <property type="entry name" value="FecR_C"/>
    <property type="match status" value="1"/>
</dbReference>
<dbReference type="OrthoDB" id="1523489at2"/>